<sequence length="205" mass="23196">MNTEVNASNKRQLTLILAIPVLVVAFSSVMFFLAQKNIISLGNINRGVLVQPPAELPLLKLKREDGSEFLFNLAESKWVYMVAGGQTCVAECERMLYLTRQTHIALGKKTNRVERVYLALDGQISDELKEELKVAHSDISVLYAERAAFLNSLPQLDINPEAANVFYVVDPRGWLMMYYQAEDTELMTLTSLGKDILKDMKRLLR</sequence>
<keyword evidence="1" id="KW-0812">Transmembrane</keyword>
<name>A0A927BYV1_9GAMM</name>
<comment type="caution">
    <text evidence="2">The sequence shown here is derived from an EMBL/GenBank/DDBJ whole genome shotgun (WGS) entry which is preliminary data.</text>
</comment>
<keyword evidence="1" id="KW-1133">Transmembrane helix</keyword>
<protein>
    <recommendedName>
        <fullName evidence="4">Cytochrome oxidase Cu insertion factor (SCO1/SenC/PrrC family)</fullName>
    </recommendedName>
</protein>
<proteinExistence type="predicted"/>
<feature type="transmembrane region" description="Helical" evidence="1">
    <location>
        <begin position="12"/>
        <end position="34"/>
    </location>
</feature>
<evidence type="ECO:0008006" key="4">
    <source>
        <dbReference type="Google" id="ProtNLM"/>
    </source>
</evidence>
<dbReference type="AlphaFoldDB" id="A0A927BYV1"/>
<reference evidence="2" key="1">
    <citation type="submission" date="2020-09" db="EMBL/GenBank/DDBJ databases">
        <authorList>
            <person name="Yoon J.-W."/>
        </authorList>
    </citation>
    <scope>NUCLEOTIDE SEQUENCE</scope>
    <source>
        <strain evidence="2">KMU-158</strain>
    </source>
</reference>
<dbReference type="EMBL" id="JACXLD010000001">
    <property type="protein sequence ID" value="MBD2857559.1"/>
    <property type="molecule type" value="Genomic_DNA"/>
</dbReference>
<accession>A0A927BYV1</accession>
<dbReference type="RefSeq" id="WP_190761794.1">
    <property type="nucleotide sequence ID" value="NZ_JACXLD010000001.1"/>
</dbReference>
<gene>
    <name evidence="2" type="ORF">IB286_00970</name>
</gene>
<evidence type="ECO:0000313" key="3">
    <source>
        <dbReference type="Proteomes" id="UP000610558"/>
    </source>
</evidence>
<organism evidence="2 3">
    <name type="scientific">Spongiibacter pelagi</name>
    <dbReference type="NCBI Taxonomy" id="2760804"/>
    <lineage>
        <taxon>Bacteria</taxon>
        <taxon>Pseudomonadati</taxon>
        <taxon>Pseudomonadota</taxon>
        <taxon>Gammaproteobacteria</taxon>
        <taxon>Cellvibrionales</taxon>
        <taxon>Spongiibacteraceae</taxon>
        <taxon>Spongiibacter</taxon>
    </lineage>
</organism>
<keyword evidence="3" id="KW-1185">Reference proteome</keyword>
<evidence type="ECO:0000256" key="1">
    <source>
        <dbReference type="SAM" id="Phobius"/>
    </source>
</evidence>
<dbReference type="Proteomes" id="UP000610558">
    <property type="component" value="Unassembled WGS sequence"/>
</dbReference>
<keyword evidence="1" id="KW-0472">Membrane</keyword>
<evidence type="ECO:0000313" key="2">
    <source>
        <dbReference type="EMBL" id="MBD2857559.1"/>
    </source>
</evidence>